<organism evidence="1 2">
    <name type="scientific">Aspergillus tanneri</name>
    <dbReference type="NCBI Taxonomy" id="1220188"/>
    <lineage>
        <taxon>Eukaryota</taxon>
        <taxon>Fungi</taxon>
        <taxon>Dikarya</taxon>
        <taxon>Ascomycota</taxon>
        <taxon>Pezizomycotina</taxon>
        <taxon>Eurotiomycetes</taxon>
        <taxon>Eurotiomycetidae</taxon>
        <taxon>Eurotiales</taxon>
        <taxon>Aspergillaceae</taxon>
        <taxon>Aspergillus</taxon>
        <taxon>Aspergillus subgen. Circumdati</taxon>
    </lineage>
</organism>
<proteinExistence type="predicted"/>
<gene>
    <name evidence="1" type="ORF">EYZ11_010959</name>
</gene>
<dbReference type="Proteomes" id="UP000308092">
    <property type="component" value="Unassembled WGS sequence"/>
</dbReference>
<dbReference type="AlphaFoldDB" id="A0A4S3J4D0"/>
<accession>A0A4S3J4D0</accession>
<reference evidence="1 2" key="1">
    <citation type="submission" date="2019-03" db="EMBL/GenBank/DDBJ databases">
        <title>The genome sequence of a newly discovered highly antifungal drug resistant Aspergillus species, Aspergillus tanneri NIH 1004.</title>
        <authorList>
            <person name="Mounaud S."/>
            <person name="Singh I."/>
            <person name="Joardar V."/>
            <person name="Pakala S."/>
            <person name="Pakala S."/>
            <person name="Venepally P."/>
            <person name="Hoover J."/>
            <person name="Nierman W."/>
            <person name="Chung J."/>
            <person name="Losada L."/>
        </authorList>
    </citation>
    <scope>NUCLEOTIDE SEQUENCE [LARGE SCALE GENOMIC DNA]</scope>
    <source>
        <strain evidence="1 2">NIH1004</strain>
    </source>
</reference>
<dbReference type="VEuPathDB" id="FungiDB:EYZ11_010959"/>
<evidence type="ECO:0000313" key="1">
    <source>
        <dbReference type="EMBL" id="THC89595.1"/>
    </source>
</evidence>
<dbReference type="EMBL" id="SOSA01000631">
    <property type="protein sequence ID" value="THC89595.1"/>
    <property type="molecule type" value="Genomic_DNA"/>
</dbReference>
<sequence length="97" mass="10680">MGPDWGTRCRDIVDRSRNLRPSPGPYEGVVHAVNCPKIIFGFLVRIGVGVARPDQDQDISLVQYDTLNAIIPGSVNEKYGYLNQPPKSASSSYARAF</sequence>
<comment type="caution">
    <text evidence="1">The sequence shown here is derived from an EMBL/GenBank/DDBJ whole genome shotgun (WGS) entry which is preliminary data.</text>
</comment>
<protein>
    <submittedName>
        <fullName evidence="1">Uncharacterized protein</fullName>
    </submittedName>
</protein>
<keyword evidence="2" id="KW-1185">Reference proteome</keyword>
<name>A0A4S3J4D0_9EURO</name>
<evidence type="ECO:0000313" key="2">
    <source>
        <dbReference type="Proteomes" id="UP000308092"/>
    </source>
</evidence>